<feature type="signal peptide" evidence="1">
    <location>
        <begin position="1"/>
        <end position="22"/>
    </location>
</feature>
<evidence type="ECO:0000313" key="2">
    <source>
        <dbReference type="EMBL" id="KAG8224177.1"/>
    </source>
</evidence>
<comment type="caution">
    <text evidence="2">The sequence shown here is derived from an EMBL/GenBank/DDBJ whole genome shotgun (WGS) entry which is preliminary data.</text>
</comment>
<proteinExistence type="predicted"/>
<dbReference type="OrthoDB" id="8197871at2759"/>
<dbReference type="Proteomes" id="UP000792457">
    <property type="component" value="Unassembled WGS sequence"/>
</dbReference>
<dbReference type="AlphaFoldDB" id="A0A8K0JWZ0"/>
<feature type="chain" id="PRO_5035433364" evidence="1">
    <location>
        <begin position="23"/>
        <end position="214"/>
    </location>
</feature>
<reference evidence="2" key="2">
    <citation type="submission" date="2017-10" db="EMBL/GenBank/DDBJ databases">
        <title>Ladona fulva Genome sequencing and assembly.</title>
        <authorList>
            <person name="Murali S."/>
            <person name="Richards S."/>
            <person name="Bandaranaike D."/>
            <person name="Bellair M."/>
            <person name="Blankenburg K."/>
            <person name="Chao H."/>
            <person name="Dinh H."/>
            <person name="Doddapaneni H."/>
            <person name="Dugan-Rocha S."/>
            <person name="Elkadiri S."/>
            <person name="Gnanaolivu R."/>
            <person name="Hernandez B."/>
            <person name="Skinner E."/>
            <person name="Javaid M."/>
            <person name="Lee S."/>
            <person name="Li M."/>
            <person name="Ming W."/>
            <person name="Munidasa M."/>
            <person name="Muniz J."/>
            <person name="Nguyen L."/>
            <person name="Hughes D."/>
            <person name="Osuji N."/>
            <person name="Pu L.-L."/>
            <person name="Puazo M."/>
            <person name="Qu C."/>
            <person name="Quiroz J."/>
            <person name="Raj R."/>
            <person name="Weissenberger G."/>
            <person name="Xin Y."/>
            <person name="Zou X."/>
            <person name="Han Y."/>
            <person name="Worley K."/>
            <person name="Muzny D."/>
            <person name="Gibbs R."/>
        </authorList>
    </citation>
    <scope>NUCLEOTIDE SEQUENCE</scope>
    <source>
        <strain evidence="2">Sampled in the wild</strain>
    </source>
</reference>
<evidence type="ECO:0000256" key="1">
    <source>
        <dbReference type="SAM" id="SignalP"/>
    </source>
</evidence>
<organism evidence="2 3">
    <name type="scientific">Ladona fulva</name>
    <name type="common">Scarce chaser dragonfly</name>
    <name type="synonym">Libellula fulva</name>
    <dbReference type="NCBI Taxonomy" id="123851"/>
    <lineage>
        <taxon>Eukaryota</taxon>
        <taxon>Metazoa</taxon>
        <taxon>Ecdysozoa</taxon>
        <taxon>Arthropoda</taxon>
        <taxon>Hexapoda</taxon>
        <taxon>Insecta</taxon>
        <taxon>Pterygota</taxon>
        <taxon>Palaeoptera</taxon>
        <taxon>Odonata</taxon>
        <taxon>Epiprocta</taxon>
        <taxon>Anisoptera</taxon>
        <taxon>Libelluloidea</taxon>
        <taxon>Libellulidae</taxon>
        <taxon>Ladona</taxon>
    </lineage>
</organism>
<feature type="non-terminal residue" evidence="2">
    <location>
        <position position="1"/>
    </location>
</feature>
<reference evidence="2" key="1">
    <citation type="submission" date="2013-04" db="EMBL/GenBank/DDBJ databases">
        <authorList>
            <person name="Qu J."/>
            <person name="Murali S.C."/>
            <person name="Bandaranaike D."/>
            <person name="Bellair M."/>
            <person name="Blankenburg K."/>
            <person name="Chao H."/>
            <person name="Dinh H."/>
            <person name="Doddapaneni H."/>
            <person name="Downs B."/>
            <person name="Dugan-Rocha S."/>
            <person name="Elkadiri S."/>
            <person name="Gnanaolivu R.D."/>
            <person name="Hernandez B."/>
            <person name="Javaid M."/>
            <person name="Jayaseelan J.C."/>
            <person name="Lee S."/>
            <person name="Li M."/>
            <person name="Ming W."/>
            <person name="Munidasa M."/>
            <person name="Muniz J."/>
            <person name="Nguyen L."/>
            <person name="Ongeri F."/>
            <person name="Osuji N."/>
            <person name="Pu L.-L."/>
            <person name="Puazo M."/>
            <person name="Qu C."/>
            <person name="Quiroz J."/>
            <person name="Raj R."/>
            <person name="Weissenberger G."/>
            <person name="Xin Y."/>
            <person name="Zou X."/>
            <person name="Han Y."/>
            <person name="Richards S."/>
            <person name="Worley K."/>
            <person name="Muzny D."/>
            <person name="Gibbs R."/>
        </authorList>
    </citation>
    <scope>NUCLEOTIDE SEQUENCE</scope>
    <source>
        <strain evidence="2">Sampled in the wild</strain>
    </source>
</reference>
<protein>
    <submittedName>
        <fullName evidence="2">Uncharacterized protein</fullName>
    </submittedName>
</protein>
<gene>
    <name evidence="2" type="ORF">J437_LFUL002299</name>
</gene>
<sequence length="214" mass="21537">MFSSICNLALLFGIFMFYIASCTPETPKNLGNEMDLVSKVGGMKSSAESSKATTTSVQITGLRNSSVNVQARQNVTGSGGPASGSQVDGSQMASHIVPISQSSVKQGGATLTLIQPSAVGSGGSSTPGGLVLTRPHLSSSPSHHVQHHQLHQPSPLISVNTGTTYHVPRGAAAVANIAAPRSGVPSPIIRASFASGLQVSVGPPGSLGLSGACV</sequence>
<name>A0A8K0JWZ0_LADFU</name>
<dbReference type="EMBL" id="KZ308187">
    <property type="protein sequence ID" value="KAG8224177.1"/>
    <property type="molecule type" value="Genomic_DNA"/>
</dbReference>
<evidence type="ECO:0000313" key="3">
    <source>
        <dbReference type="Proteomes" id="UP000792457"/>
    </source>
</evidence>
<keyword evidence="1" id="KW-0732">Signal</keyword>
<accession>A0A8K0JWZ0</accession>
<keyword evidence="3" id="KW-1185">Reference proteome</keyword>